<dbReference type="SUPFAM" id="SSF48445">
    <property type="entry name" value="14-3-3 protein"/>
    <property type="match status" value="1"/>
</dbReference>
<dbReference type="GeneTree" id="ENSGT00940000168680"/>
<protein>
    <submittedName>
        <fullName evidence="1">Uncharacterized protein</fullName>
    </submittedName>
</protein>
<dbReference type="OMA" id="WRVIWSS"/>
<accession>A0A8C8X6N1</accession>
<keyword evidence="2" id="KW-1185">Reference proteome</keyword>
<dbReference type="InterPro" id="IPR036815">
    <property type="entry name" value="14-3-3_dom_sf"/>
</dbReference>
<dbReference type="Gene3D" id="1.20.190.20">
    <property type="entry name" value="14-3-3 domain"/>
    <property type="match status" value="1"/>
</dbReference>
<name>A0A8C8X6N1_PANLE</name>
<reference evidence="1" key="2">
    <citation type="submission" date="2025-08" db="UniProtKB">
        <authorList>
            <consortium name="Ensembl"/>
        </authorList>
    </citation>
    <scope>IDENTIFICATION</scope>
</reference>
<sequence length="58" mass="7042">MEKFVLREHGQGCRSMWRVIWSSDQKTDTSDQKLHKVFYQKMKGDYFRYLAEVAYGVY</sequence>
<dbReference type="Proteomes" id="UP000694399">
    <property type="component" value="Chromosome E3"/>
</dbReference>
<evidence type="ECO:0000313" key="1">
    <source>
        <dbReference type="Ensembl" id="ENSPLOP00000014984.1"/>
    </source>
</evidence>
<dbReference type="Ensembl" id="ENSPLOT00000016608.1">
    <property type="protein sequence ID" value="ENSPLOP00000014984.1"/>
    <property type="gene ID" value="ENSPLOG00000010983.1"/>
</dbReference>
<organism evidence="1 2">
    <name type="scientific">Panthera leo</name>
    <name type="common">Lion</name>
    <dbReference type="NCBI Taxonomy" id="9689"/>
    <lineage>
        <taxon>Eukaryota</taxon>
        <taxon>Metazoa</taxon>
        <taxon>Chordata</taxon>
        <taxon>Craniata</taxon>
        <taxon>Vertebrata</taxon>
        <taxon>Euteleostomi</taxon>
        <taxon>Mammalia</taxon>
        <taxon>Eutheria</taxon>
        <taxon>Laurasiatheria</taxon>
        <taxon>Carnivora</taxon>
        <taxon>Feliformia</taxon>
        <taxon>Felidae</taxon>
        <taxon>Pantherinae</taxon>
        <taxon>Panthera</taxon>
    </lineage>
</organism>
<reference evidence="1" key="3">
    <citation type="submission" date="2025-09" db="UniProtKB">
        <authorList>
            <consortium name="Ensembl"/>
        </authorList>
    </citation>
    <scope>IDENTIFICATION</scope>
</reference>
<dbReference type="AlphaFoldDB" id="A0A8C8X6N1"/>
<proteinExistence type="predicted"/>
<evidence type="ECO:0000313" key="2">
    <source>
        <dbReference type="Proteomes" id="UP000694399"/>
    </source>
</evidence>
<reference evidence="1" key="1">
    <citation type="journal article" date="2019" name="bioRxiv">
        <title>Long live the king: chromosome-level assembly of the lion (Panthera leo) using linked-read, Hi-C, and long read data.</title>
        <authorList>
            <person name="Armstrong E.E."/>
            <person name="Taylor R.W."/>
            <person name="Miller D.E."/>
            <person name="Kaelin C."/>
            <person name="Barsh G."/>
            <person name="Hadly E.A."/>
            <person name="Petrov D."/>
        </authorList>
    </citation>
    <scope>NUCLEOTIDE SEQUENCE [LARGE SCALE GENOMIC DNA]</scope>
</reference>